<comment type="subcellular location">
    <subcellularLocation>
        <location evidence="1">Nucleus</location>
    </subcellularLocation>
</comment>
<dbReference type="GO" id="GO:0003677">
    <property type="term" value="F:DNA binding"/>
    <property type="evidence" value="ECO:0007669"/>
    <property type="project" value="UniProtKB-KW"/>
</dbReference>
<organism evidence="6 7">
    <name type="scientific">Striga asiatica</name>
    <name type="common">Asiatic witchweed</name>
    <name type="synonym">Buchnera asiatica</name>
    <dbReference type="NCBI Taxonomy" id="4170"/>
    <lineage>
        <taxon>Eukaryota</taxon>
        <taxon>Viridiplantae</taxon>
        <taxon>Streptophyta</taxon>
        <taxon>Embryophyta</taxon>
        <taxon>Tracheophyta</taxon>
        <taxon>Spermatophyta</taxon>
        <taxon>Magnoliopsida</taxon>
        <taxon>eudicotyledons</taxon>
        <taxon>Gunneridae</taxon>
        <taxon>Pentapetalae</taxon>
        <taxon>asterids</taxon>
        <taxon>lamiids</taxon>
        <taxon>Lamiales</taxon>
        <taxon>Orobanchaceae</taxon>
        <taxon>Buchnereae</taxon>
        <taxon>Striga</taxon>
    </lineage>
</organism>
<keyword evidence="2" id="KW-0805">Transcription regulation</keyword>
<reference evidence="7" key="1">
    <citation type="journal article" date="2019" name="Curr. Biol.">
        <title>Genome Sequence of Striga asiatica Provides Insight into the Evolution of Plant Parasitism.</title>
        <authorList>
            <person name="Yoshida S."/>
            <person name="Kim S."/>
            <person name="Wafula E.K."/>
            <person name="Tanskanen J."/>
            <person name="Kim Y.M."/>
            <person name="Honaas L."/>
            <person name="Yang Z."/>
            <person name="Spallek T."/>
            <person name="Conn C.E."/>
            <person name="Ichihashi Y."/>
            <person name="Cheong K."/>
            <person name="Cui S."/>
            <person name="Der J.P."/>
            <person name="Gundlach H."/>
            <person name="Jiao Y."/>
            <person name="Hori C."/>
            <person name="Ishida J.K."/>
            <person name="Kasahara H."/>
            <person name="Kiba T."/>
            <person name="Kim M.S."/>
            <person name="Koo N."/>
            <person name="Laohavisit A."/>
            <person name="Lee Y.H."/>
            <person name="Lumba S."/>
            <person name="McCourt P."/>
            <person name="Mortimer J.C."/>
            <person name="Mutuku J.M."/>
            <person name="Nomura T."/>
            <person name="Sasaki-Sekimoto Y."/>
            <person name="Seto Y."/>
            <person name="Wang Y."/>
            <person name="Wakatake T."/>
            <person name="Sakakibara H."/>
            <person name="Demura T."/>
            <person name="Yamaguchi S."/>
            <person name="Yoneyama K."/>
            <person name="Manabe R.I."/>
            <person name="Nelson D.C."/>
            <person name="Schulman A.H."/>
            <person name="Timko M.P."/>
            <person name="dePamphilis C.W."/>
            <person name="Choi D."/>
            <person name="Shirasu K."/>
        </authorList>
    </citation>
    <scope>NUCLEOTIDE SEQUENCE [LARGE SCALE GENOMIC DNA]</scope>
    <source>
        <strain evidence="7">cv. UVA1</strain>
    </source>
</reference>
<evidence type="ECO:0000256" key="5">
    <source>
        <dbReference type="ARBA" id="ARBA00023242"/>
    </source>
</evidence>
<accession>A0A5A7PTU7</accession>
<evidence type="ECO:0000256" key="3">
    <source>
        <dbReference type="ARBA" id="ARBA00023125"/>
    </source>
</evidence>
<keyword evidence="3" id="KW-0238">DNA-binding</keyword>
<gene>
    <name evidence="6" type="ORF">STAS_12604</name>
</gene>
<comment type="caution">
    <text evidence="6">The sequence shown here is derived from an EMBL/GenBank/DDBJ whole genome shotgun (WGS) entry which is preliminary data.</text>
</comment>
<evidence type="ECO:0000256" key="1">
    <source>
        <dbReference type="ARBA" id="ARBA00004123"/>
    </source>
</evidence>
<keyword evidence="5" id="KW-0539">Nucleus</keyword>
<evidence type="ECO:0000256" key="4">
    <source>
        <dbReference type="ARBA" id="ARBA00023163"/>
    </source>
</evidence>
<dbReference type="AlphaFoldDB" id="A0A5A7PTU7"/>
<dbReference type="OrthoDB" id="1864528at2759"/>
<sequence length="272" mass="31298">MIFVNGKNISTVSWKGSQARSPSVMGRFPVTSLPCVIGRLLYVHRRFAIGPSRELDCWILCILNTMGRMDNMDVDGQGPHFFKAVHFRTLHHMVFRPATQHHYRGVVLPQTCTIQTAEGRTYHTTLKMVNNCPTLMDGWRDFILTEDITLGYFLVFRPRTIFDYEVTVLEPNGRERLPHHTFHLEIKPTHLEGAPIPMSCWRDYVQGQYPNYRSAILHVGDNRYEVDVIQGHRKKLIQNGRARQFIDDNNIVVACTSRMCAPGVDVANLFWG</sequence>
<dbReference type="Gene3D" id="2.40.330.10">
    <property type="entry name" value="DNA-binding pseudobarrel domain"/>
    <property type="match status" value="1"/>
</dbReference>
<name>A0A5A7PTU7_STRAF</name>
<dbReference type="GO" id="GO:0005634">
    <property type="term" value="C:nucleus"/>
    <property type="evidence" value="ECO:0007669"/>
    <property type="project" value="UniProtKB-SubCell"/>
</dbReference>
<evidence type="ECO:0000313" key="7">
    <source>
        <dbReference type="Proteomes" id="UP000325081"/>
    </source>
</evidence>
<dbReference type="InterPro" id="IPR015300">
    <property type="entry name" value="DNA-bd_pseudobarrel_sf"/>
</dbReference>
<keyword evidence="7" id="KW-1185">Reference proteome</keyword>
<proteinExistence type="predicted"/>
<dbReference type="Proteomes" id="UP000325081">
    <property type="component" value="Unassembled WGS sequence"/>
</dbReference>
<evidence type="ECO:0000313" key="6">
    <source>
        <dbReference type="EMBL" id="GER36273.1"/>
    </source>
</evidence>
<evidence type="ECO:0000256" key="2">
    <source>
        <dbReference type="ARBA" id="ARBA00023015"/>
    </source>
</evidence>
<protein>
    <submittedName>
        <fullName evidence="6">Transcriptional factor B3 family protein</fullName>
    </submittedName>
</protein>
<keyword evidence="4" id="KW-0804">Transcription</keyword>
<dbReference type="SUPFAM" id="SSF101936">
    <property type="entry name" value="DNA-binding pseudobarrel domain"/>
    <property type="match status" value="1"/>
</dbReference>
<dbReference type="EMBL" id="BKCP01005117">
    <property type="protein sequence ID" value="GER36273.1"/>
    <property type="molecule type" value="Genomic_DNA"/>
</dbReference>